<dbReference type="InterPro" id="IPR036388">
    <property type="entry name" value="WH-like_DNA-bd_sf"/>
</dbReference>
<dbReference type="OrthoDB" id="5344394at2"/>
<dbReference type="EMBL" id="PDVP01000015">
    <property type="protein sequence ID" value="PHP65447.1"/>
    <property type="molecule type" value="Genomic_DNA"/>
</dbReference>
<dbReference type="RefSeq" id="WP_099307960.1">
    <property type="nucleotide sequence ID" value="NZ_PDVP01000015.1"/>
</dbReference>
<reference evidence="1 2" key="1">
    <citation type="submission" date="2017-10" db="EMBL/GenBank/DDBJ databases">
        <title>Sedimentibacterium mangrovi gen. nov., sp. nov., a novel member of family Phyllobacteriacea isolated from mangrove sediment.</title>
        <authorList>
            <person name="Liao H."/>
            <person name="Tian Y."/>
        </authorList>
    </citation>
    <scope>NUCLEOTIDE SEQUENCE [LARGE SCALE GENOMIC DNA]</scope>
    <source>
        <strain evidence="1 2">X9-2-2</strain>
    </source>
</reference>
<keyword evidence="2" id="KW-1185">Reference proteome</keyword>
<evidence type="ECO:0008006" key="3">
    <source>
        <dbReference type="Google" id="ProtNLM"/>
    </source>
</evidence>
<evidence type="ECO:0000313" key="1">
    <source>
        <dbReference type="EMBL" id="PHP65447.1"/>
    </source>
</evidence>
<dbReference type="SUPFAM" id="SSF46785">
    <property type="entry name" value="Winged helix' DNA-binding domain"/>
    <property type="match status" value="1"/>
</dbReference>
<sequence>MIDQTRFKKRPRYTVVLHEVREKLGISFNTYAVVDSIHKLSSSDYRFPYCVMSKDDMAEFLHLSRRTVFRSIDEAHEMGLIERTEHGLRATDKWIRSVEIYAIDA</sequence>
<gene>
    <name evidence="1" type="ORF">CSC94_18995</name>
</gene>
<dbReference type="Proteomes" id="UP000221168">
    <property type="component" value="Unassembled WGS sequence"/>
</dbReference>
<dbReference type="InterPro" id="IPR036390">
    <property type="entry name" value="WH_DNA-bd_sf"/>
</dbReference>
<dbReference type="AlphaFoldDB" id="A0A2G1QIS4"/>
<dbReference type="Gene3D" id="1.10.10.10">
    <property type="entry name" value="Winged helix-like DNA-binding domain superfamily/Winged helix DNA-binding domain"/>
    <property type="match status" value="1"/>
</dbReference>
<organism evidence="1 2">
    <name type="scientific">Zhengella mangrovi</name>
    <dbReference type="NCBI Taxonomy" id="1982044"/>
    <lineage>
        <taxon>Bacteria</taxon>
        <taxon>Pseudomonadati</taxon>
        <taxon>Pseudomonadota</taxon>
        <taxon>Alphaproteobacteria</taxon>
        <taxon>Hyphomicrobiales</taxon>
        <taxon>Notoacmeibacteraceae</taxon>
        <taxon>Zhengella</taxon>
    </lineage>
</organism>
<protein>
    <recommendedName>
        <fullName evidence="3">Helix-turn-helix domain-containing protein</fullName>
    </recommendedName>
</protein>
<name>A0A2G1QIS4_9HYPH</name>
<accession>A0A2G1QIS4</accession>
<comment type="caution">
    <text evidence="1">The sequence shown here is derived from an EMBL/GenBank/DDBJ whole genome shotgun (WGS) entry which is preliminary data.</text>
</comment>
<proteinExistence type="predicted"/>
<evidence type="ECO:0000313" key="2">
    <source>
        <dbReference type="Proteomes" id="UP000221168"/>
    </source>
</evidence>